<name>A0A6J6DD47_9ZZZZ</name>
<dbReference type="EMBL" id="CAEZTD010000052">
    <property type="protein sequence ID" value="CAB4561940.1"/>
    <property type="molecule type" value="Genomic_DNA"/>
</dbReference>
<sequence length="84" mass="9276">MRADDHVNRAVGETGQRFAGFFVALKPTQSTQVNGEPGESFVERLSVLANEERRWHEHGDLLAILNCLERGAHGNLGFAETNVT</sequence>
<accession>A0A6J6DD47</accession>
<reference evidence="1" key="1">
    <citation type="submission" date="2020-05" db="EMBL/GenBank/DDBJ databases">
        <authorList>
            <person name="Chiriac C."/>
            <person name="Salcher M."/>
            <person name="Ghai R."/>
            <person name="Kavagutti S V."/>
        </authorList>
    </citation>
    <scope>NUCLEOTIDE SEQUENCE</scope>
</reference>
<evidence type="ECO:0000313" key="1">
    <source>
        <dbReference type="EMBL" id="CAB4561940.1"/>
    </source>
</evidence>
<protein>
    <submittedName>
        <fullName evidence="1">Unannotated protein</fullName>
    </submittedName>
</protein>
<gene>
    <name evidence="1" type="ORF">UFOPK1591_00790</name>
</gene>
<dbReference type="AlphaFoldDB" id="A0A6J6DD47"/>
<organism evidence="1">
    <name type="scientific">freshwater metagenome</name>
    <dbReference type="NCBI Taxonomy" id="449393"/>
    <lineage>
        <taxon>unclassified sequences</taxon>
        <taxon>metagenomes</taxon>
        <taxon>ecological metagenomes</taxon>
    </lineage>
</organism>
<proteinExistence type="predicted"/>